<dbReference type="STRING" id="7102.A0A2A4JT81"/>
<reference evidence="3" key="1">
    <citation type="submission" date="2017-09" db="EMBL/GenBank/DDBJ databases">
        <title>Contemporary evolution of a Lepidopteran species, Heliothis virescens, in response to modern agricultural practices.</title>
        <authorList>
            <person name="Fritz M.L."/>
            <person name="Deyonke A.M."/>
            <person name="Papanicolaou A."/>
            <person name="Micinski S."/>
            <person name="Westbrook J."/>
            <person name="Gould F."/>
        </authorList>
    </citation>
    <scope>NUCLEOTIDE SEQUENCE [LARGE SCALE GENOMIC DNA]</scope>
    <source>
        <strain evidence="3">HvINT-</strain>
        <tissue evidence="3">Whole body</tissue>
    </source>
</reference>
<feature type="region of interest" description="Disordered" evidence="1">
    <location>
        <begin position="260"/>
        <end position="283"/>
    </location>
</feature>
<feature type="compositionally biased region" description="Polar residues" evidence="1">
    <location>
        <begin position="263"/>
        <end position="283"/>
    </location>
</feature>
<accession>A0A2A4JT81</accession>
<dbReference type="Pfam" id="PF08766">
    <property type="entry name" value="DEK_C"/>
    <property type="match status" value="1"/>
</dbReference>
<feature type="compositionally biased region" description="Acidic residues" evidence="1">
    <location>
        <begin position="65"/>
        <end position="76"/>
    </location>
</feature>
<name>A0A2A4JT81_HELVI</name>
<dbReference type="AlphaFoldDB" id="A0A2A4JT81"/>
<protein>
    <recommendedName>
        <fullName evidence="2">DEK-C domain-containing protein</fullName>
    </recommendedName>
</protein>
<feature type="region of interest" description="Disordered" evidence="1">
    <location>
        <begin position="59"/>
        <end position="109"/>
    </location>
</feature>
<dbReference type="Gene3D" id="1.10.10.60">
    <property type="entry name" value="Homeodomain-like"/>
    <property type="match status" value="1"/>
</dbReference>
<evidence type="ECO:0000313" key="3">
    <source>
        <dbReference type="EMBL" id="PCG74986.1"/>
    </source>
</evidence>
<evidence type="ECO:0000259" key="2">
    <source>
        <dbReference type="PROSITE" id="PS51998"/>
    </source>
</evidence>
<evidence type="ECO:0000256" key="1">
    <source>
        <dbReference type="SAM" id="MobiDB-lite"/>
    </source>
</evidence>
<proteinExistence type="predicted"/>
<comment type="caution">
    <text evidence="3">The sequence shown here is derived from an EMBL/GenBank/DDBJ whole genome shotgun (WGS) entry which is preliminary data.</text>
</comment>
<dbReference type="SUPFAM" id="SSF109715">
    <property type="entry name" value="DEK C-terminal domain"/>
    <property type="match status" value="1"/>
</dbReference>
<organism evidence="3">
    <name type="scientific">Heliothis virescens</name>
    <name type="common">Tobacco budworm moth</name>
    <dbReference type="NCBI Taxonomy" id="7102"/>
    <lineage>
        <taxon>Eukaryota</taxon>
        <taxon>Metazoa</taxon>
        <taxon>Ecdysozoa</taxon>
        <taxon>Arthropoda</taxon>
        <taxon>Hexapoda</taxon>
        <taxon>Insecta</taxon>
        <taxon>Pterygota</taxon>
        <taxon>Neoptera</taxon>
        <taxon>Endopterygota</taxon>
        <taxon>Lepidoptera</taxon>
        <taxon>Glossata</taxon>
        <taxon>Ditrysia</taxon>
        <taxon>Noctuoidea</taxon>
        <taxon>Noctuidae</taxon>
        <taxon>Heliothinae</taxon>
        <taxon>Heliothis</taxon>
    </lineage>
</organism>
<dbReference type="PROSITE" id="PS51998">
    <property type="entry name" value="DEK_C"/>
    <property type="match status" value="1"/>
</dbReference>
<dbReference type="EMBL" id="NWSH01000657">
    <property type="protein sequence ID" value="PCG74986.1"/>
    <property type="molecule type" value="Genomic_DNA"/>
</dbReference>
<sequence length="283" mass="31805">MADTEAEISKEELQKEIAAILDNASLDKISTKKVIQKLEKKLGVDLSEKKSMIDQMVMDYVNNMDSDDGDSMDEEEPPPKVVKKSKKQDNDDDDEEENDDSNDSDWGFERDRHLYLDGSSDENYQCLQQESTITTSARHRLPNNTRKAIILKRVNPSYEDDEADIFGKLTAKKLRRLPVEQRDSTMIQINQLLYDNIYPRPAGNRSKDLISTTSNISVSGPIQAKKLYRVNAIPNNIRPVNLSACNAAPPISLAKIPKPSPVPSNEVQETNASNNSGYNCTIM</sequence>
<feature type="compositionally biased region" description="Acidic residues" evidence="1">
    <location>
        <begin position="90"/>
        <end position="103"/>
    </location>
</feature>
<gene>
    <name evidence="3" type="ORF">B5V51_12458</name>
</gene>
<feature type="domain" description="DEK-C" evidence="2">
    <location>
        <begin position="7"/>
        <end position="62"/>
    </location>
</feature>
<dbReference type="InterPro" id="IPR014876">
    <property type="entry name" value="DEK_C"/>
</dbReference>